<name>A0AAX4JAP4_9MICR</name>
<sequence length="165" mass="19601">MKDLTEYYKILLSIHKNNRKESLSHIFTSKNNIEDLHPLIIKPGELGTLEYSLEFKDIQRRLLVEIREFIYYKKDGQGIINRIIETNKILQGCKILEKSDHPLQNILNRRISELLNNYIKLNLVLYSYIKDIKILLDKESLSILEEEEVDKLSKEMHNILRGTYK</sequence>
<reference evidence="1" key="1">
    <citation type="journal article" date="2024" name="BMC Genomics">
        <title>Functional annotation of a divergent genome using sequence and structure-based similarity.</title>
        <authorList>
            <person name="Svedberg D."/>
            <person name="Winiger R.R."/>
            <person name="Berg A."/>
            <person name="Sharma H."/>
            <person name="Tellgren-Roth C."/>
            <person name="Debrunner-Vossbrinck B.A."/>
            <person name="Vossbrinck C.R."/>
            <person name="Barandun J."/>
        </authorList>
    </citation>
    <scope>NUCLEOTIDE SEQUENCE</scope>
    <source>
        <strain evidence="1">Illinois isolate</strain>
    </source>
</reference>
<gene>
    <name evidence="1" type="ORF">VNE69_03237</name>
</gene>
<evidence type="ECO:0000313" key="2">
    <source>
        <dbReference type="Proteomes" id="UP001334084"/>
    </source>
</evidence>
<evidence type="ECO:0000313" key="1">
    <source>
        <dbReference type="EMBL" id="WUR03025.1"/>
    </source>
</evidence>
<dbReference type="EMBL" id="CP142728">
    <property type="protein sequence ID" value="WUR03025.1"/>
    <property type="molecule type" value="Genomic_DNA"/>
</dbReference>
<proteinExistence type="predicted"/>
<protein>
    <submittedName>
        <fullName evidence="1">Uncharacterized protein</fullName>
    </submittedName>
</protein>
<accession>A0AAX4JAP4</accession>
<dbReference type="AlphaFoldDB" id="A0AAX4JAP4"/>
<dbReference type="Proteomes" id="UP001334084">
    <property type="component" value="Chromosome 3"/>
</dbReference>
<keyword evidence="2" id="KW-1185">Reference proteome</keyword>
<organism evidence="1 2">
    <name type="scientific">Vairimorpha necatrix</name>
    <dbReference type="NCBI Taxonomy" id="6039"/>
    <lineage>
        <taxon>Eukaryota</taxon>
        <taxon>Fungi</taxon>
        <taxon>Fungi incertae sedis</taxon>
        <taxon>Microsporidia</taxon>
        <taxon>Nosematidae</taxon>
        <taxon>Vairimorpha</taxon>
    </lineage>
</organism>
<dbReference type="GeneID" id="90540833"/>
<dbReference type="RefSeq" id="XP_065329170.1">
    <property type="nucleotide sequence ID" value="XM_065473098.1"/>
</dbReference>
<dbReference type="KEGG" id="vnx:VNE69_03237"/>